<proteinExistence type="predicted"/>
<dbReference type="Proteomes" id="UP000620124">
    <property type="component" value="Unassembled WGS sequence"/>
</dbReference>
<dbReference type="EMBL" id="JACAZI010000001">
    <property type="protein sequence ID" value="KAF7372323.1"/>
    <property type="molecule type" value="Genomic_DNA"/>
</dbReference>
<keyword evidence="2" id="KW-1185">Reference proteome</keyword>
<name>A0A8H6Z4S8_9AGAR</name>
<accession>A0A8H6Z4S8</accession>
<comment type="caution">
    <text evidence="1">The sequence shown here is derived from an EMBL/GenBank/DDBJ whole genome shotgun (WGS) entry which is preliminary data.</text>
</comment>
<evidence type="ECO:0000313" key="1">
    <source>
        <dbReference type="EMBL" id="KAF7372323.1"/>
    </source>
</evidence>
<evidence type="ECO:0000313" key="2">
    <source>
        <dbReference type="Proteomes" id="UP000620124"/>
    </source>
</evidence>
<protein>
    <submittedName>
        <fullName evidence="1">Uncharacterized protein</fullName>
    </submittedName>
</protein>
<reference evidence="1" key="1">
    <citation type="submission" date="2020-05" db="EMBL/GenBank/DDBJ databases">
        <title>Mycena genomes resolve the evolution of fungal bioluminescence.</title>
        <authorList>
            <person name="Tsai I.J."/>
        </authorList>
    </citation>
    <scope>NUCLEOTIDE SEQUENCE</scope>
    <source>
        <strain evidence="1">CCC161011</strain>
    </source>
</reference>
<dbReference type="AlphaFoldDB" id="A0A8H6Z4S8"/>
<sequence>MDPPLQHVASKPPPYTAALPMTTNAPRPVASAVYPATPFVSIPPPDVSLAACKDGHLVFPSNGAANAILQDVPGATAAAHADAWAAIDEKRVAAFLRRQQKPNVKAPREPCDAEPMKVGVWLGIEIETCMGCGTASPATMGPAPTGRSQRGHRAGALVADMCAFEMTNFQWSHGANWWVSHGIALGSIDEAMLESFGLSWRNHTLGNLCPHSTTFVDYATDPSCTQSLSSSDIILWENLEYPTLRPGLESAYPRKPATEATPIIPFASNIDFDFESDTRTTAPKEKRTDWSDGHNDELGPLPLFIFKPT</sequence>
<gene>
    <name evidence="1" type="ORF">MVEN_00092500</name>
</gene>
<organism evidence="1 2">
    <name type="scientific">Mycena venus</name>
    <dbReference type="NCBI Taxonomy" id="2733690"/>
    <lineage>
        <taxon>Eukaryota</taxon>
        <taxon>Fungi</taxon>
        <taxon>Dikarya</taxon>
        <taxon>Basidiomycota</taxon>
        <taxon>Agaricomycotina</taxon>
        <taxon>Agaricomycetes</taxon>
        <taxon>Agaricomycetidae</taxon>
        <taxon>Agaricales</taxon>
        <taxon>Marasmiineae</taxon>
        <taxon>Mycenaceae</taxon>
        <taxon>Mycena</taxon>
    </lineage>
</organism>